<feature type="signal peptide" evidence="1">
    <location>
        <begin position="1"/>
        <end position="24"/>
    </location>
</feature>
<protein>
    <submittedName>
        <fullName evidence="2">Uncharacterized protein</fullName>
    </submittedName>
</protein>
<name>A0ABV3WSI8_9HYPH</name>
<keyword evidence="3" id="KW-1185">Reference proteome</keyword>
<keyword evidence="1" id="KW-0732">Signal</keyword>
<evidence type="ECO:0000313" key="2">
    <source>
        <dbReference type="EMBL" id="MEX4007599.1"/>
    </source>
</evidence>
<evidence type="ECO:0000313" key="3">
    <source>
        <dbReference type="Proteomes" id="UP001559025"/>
    </source>
</evidence>
<accession>A0ABV3WSI8</accession>
<dbReference type="RefSeq" id="WP_173190521.1">
    <property type="nucleotide sequence ID" value="NZ_JABETK010000002.1"/>
</dbReference>
<comment type="caution">
    <text evidence="2">The sequence shown here is derived from an EMBL/GenBank/DDBJ whole genome shotgun (WGS) entry which is preliminary data.</text>
</comment>
<gene>
    <name evidence="2" type="ORF">V1479_09805</name>
</gene>
<evidence type="ECO:0000256" key="1">
    <source>
        <dbReference type="SAM" id="SignalP"/>
    </source>
</evidence>
<dbReference type="Proteomes" id="UP001559025">
    <property type="component" value="Unassembled WGS sequence"/>
</dbReference>
<organism evidence="2 3">
    <name type="scientific">Neoaquamicrobium sediminum</name>
    <dbReference type="NCBI Taxonomy" id="1849104"/>
    <lineage>
        <taxon>Bacteria</taxon>
        <taxon>Pseudomonadati</taxon>
        <taxon>Pseudomonadota</taxon>
        <taxon>Alphaproteobacteria</taxon>
        <taxon>Hyphomicrobiales</taxon>
        <taxon>Phyllobacteriaceae</taxon>
        <taxon>Neoaquamicrobium</taxon>
    </lineage>
</organism>
<proteinExistence type="predicted"/>
<sequence length="147" mass="16689">MIRFARLLLASMLALSGAVVAASAADPVAVRIDEPGICGNEKVLSKITNRFRHQVRNVPRLPQVDIVDFYRISETRYQPSHAERPIDRRYCHATAALSDGHSRDVWYLIERPMGFAGIGSNVEFCVSGFDRWNVYNSRCRVLRPAKW</sequence>
<reference evidence="2 3" key="1">
    <citation type="submission" date="2024-01" db="EMBL/GenBank/DDBJ databases">
        <title>New evidence supports the origin of RcGTA from prophage.</title>
        <authorList>
            <person name="Xu Y."/>
            <person name="Liu B."/>
            <person name="Chen F."/>
        </authorList>
    </citation>
    <scope>NUCLEOTIDE SEQUENCE [LARGE SCALE GENOMIC DNA]</scope>
    <source>
        <strain evidence="2 3">CBW1107-2</strain>
    </source>
</reference>
<dbReference type="EMBL" id="JAZHFV010000002">
    <property type="protein sequence ID" value="MEX4007599.1"/>
    <property type="molecule type" value="Genomic_DNA"/>
</dbReference>
<feature type="chain" id="PRO_5047104988" evidence="1">
    <location>
        <begin position="25"/>
        <end position="147"/>
    </location>
</feature>